<sequence length="288" mass="32061">MLFLYSISRVLIAGALAGALAVLTLTLWPDLIGRGEQGLARIRLAAHDAQRVLYAKLGWPLPGTPDLGRLNERLAEKGLERGAPVFIRIFKRERELELWMRGGDSFVLFASYPVCRHSGGLGPKLREGDRQAPEGFYTVGRSQLNPNSAYRRSFNLGYPNLYDAANGRTGSFLMVHGACLSVGCYAMTDPVIDEIWELVTAALDRGQKRFSAHVFPFRMSEAHLAIHDRAPWGEFWRDLKRGYDLFEASRTPPRIGVCAKRYVARSGAAGSYGESELAELCDQEALRQ</sequence>
<dbReference type="eggNOG" id="COG3034">
    <property type="taxonomic scope" value="Bacteria"/>
</dbReference>
<feature type="active site" description="Proton donor/acceptor" evidence="7">
    <location>
        <position position="176"/>
    </location>
</feature>
<dbReference type="GO" id="GO:0004180">
    <property type="term" value="F:carboxypeptidase activity"/>
    <property type="evidence" value="ECO:0007669"/>
    <property type="project" value="UniProtKB-ARBA"/>
</dbReference>
<evidence type="ECO:0000256" key="4">
    <source>
        <dbReference type="ARBA" id="ARBA00022960"/>
    </source>
</evidence>
<evidence type="ECO:0000256" key="2">
    <source>
        <dbReference type="ARBA" id="ARBA00005992"/>
    </source>
</evidence>
<dbReference type="MEROPS" id="C82.A01"/>
<dbReference type="InterPro" id="IPR038063">
    <property type="entry name" value="Transpep_catalytic_dom"/>
</dbReference>
<evidence type="ECO:0000256" key="1">
    <source>
        <dbReference type="ARBA" id="ARBA00004752"/>
    </source>
</evidence>
<evidence type="ECO:0000256" key="6">
    <source>
        <dbReference type="ARBA" id="ARBA00023316"/>
    </source>
</evidence>
<dbReference type="Proteomes" id="UP000001399">
    <property type="component" value="Chromosome"/>
</dbReference>
<proteinExistence type="inferred from homology"/>
<dbReference type="GO" id="GO:0009252">
    <property type="term" value="P:peptidoglycan biosynthetic process"/>
    <property type="evidence" value="ECO:0007669"/>
    <property type="project" value="UniProtKB-UniPathway"/>
</dbReference>
<evidence type="ECO:0000259" key="8">
    <source>
        <dbReference type="PROSITE" id="PS52029"/>
    </source>
</evidence>
<dbReference type="UniPathway" id="UPA00219"/>
<keyword evidence="6 7" id="KW-0961">Cell wall biogenesis/degradation</keyword>
<dbReference type="HOGENOM" id="CLU_058020_0_0_5"/>
<dbReference type="GO" id="GO:0071555">
    <property type="term" value="P:cell wall organization"/>
    <property type="evidence" value="ECO:0007669"/>
    <property type="project" value="UniProtKB-UniRule"/>
</dbReference>
<protein>
    <submittedName>
        <fullName evidence="9">ErfK/YbiS/YcfS/YnhG family protein</fullName>
    </submittedName>
</protein>
<dbReference type="PROSITE" id="PS52029">
    <property type="entry name" value="LD_TPASE"/>
    <property type="match status" value="1"/>
</dbReference>
<dbReference type="STRING" id="648757.Rvan_0089"/>
<comment type="pathway">
    <text evidence="1 7">Cell wall biogenesis; peptidoglycan biosynthesis.</text>
</comment>
<dbReference type="SUPFAM" id="SSF141523">
    <property type="entry name" value="L,D-transpeptidase catalytic domain-like"/>
    <property type="match status" value="1"/>
</dbReference>
<keyword evidence="5 7" id="KW-0573">Peptidoglycan synthesis</keyword>
<dbReference type="InterPro" id="IPR005490">
    <property type="entry name" value="LD_TPept_cat_dom"/>
</dbReference>
<dbReference type="KEGG" id="rva:Rvan_0089"/>
<evidence type="ECO:0000313" key="10">
    <source>
        <dbReference type="Proteomes" id="UP000001399"/>
    </source>
</evidence>
<dbReference type="Pfam" id="PF03734">
    <property type="entry name" value="YkuD"/>
    <property type="match status" value="1"/>
</dbReference>
<evidence type="ECO:0000256" key="3">
    <source>
        <dbReference type="ARBA" id="ARBA00022679"/>
    </source>
</evidence>
<feature type="active site" description="Nucleophile" evidence="7">
    <location>
        <position position="184"/>
    </location>
</feature>
<accession>E3I525</accession>
<dbReference type="RefSeq" id="WP_013417786.1">
    <property type="nucleotide sequence ID" value="NC_014664.1"/>
</dbReference>
<gene>
    <name evidence="9" type="ordered locus">Rvan_0089</name>
</gene>
<comment type="similarity">
    <text evidence="2">Belongs to the YkuD family.</text>
</comment>
<keyword evidence="10" id="KW-1185">Reference proteome</keyword>
<dbReference type="EMBL" id="CP002292">
    <property type="protein sequence ID" value="ADP69379.1"/>
    <property type="molecule type" value="Genomic_DNA"/>
</dbReference>
<dbReference type="AlphaFoldDB" id="E3I525"/>
<keyword evidence="3" id="KW-0808">Transferase</keyword>
<organism evidence="9 10">
    <name type="scientific">Rhodomicrobium vannielii (strain ATCC 17100 / DSM 162 / LMG 4299 / NCIMB 10020 / ATH 3.1.1)</name>
    <dbReference type="NCBI Taxonomy" id="648757"/>
    <lineage>
        <taxon>Bacteria</taxon>
        <taxon>Pseudomonadati</taxon>
        <taxon>Pseudomonadota</taxon>
        <taxon>Alphaproteobacteria</taxon>
        <taxon>Hyphomicrobiales</taxon>
        <taxon>Hyphomicrobiaceae</taxon>
        <taxon>Rhodomicrobium</taxon>
    </lineage>
</organism>
<reference evidence="10" key="1">
    <citation type="journal article" date="2011" name="J. Bacteriol.">
        <title>Genome sequences of eight morphologically diverse alphaproteobacteria.</title>
        <authorList>
            <consortium name="US DOE Joint Genome Institute"/>
            <person name="Brown P.J."/>
            <person name="Kysela D.T."/>
            <person name="Buechlein A."/>
            <person name="Hemmerich C."/>
            <person name="Brun Y.V."/>
        </authorList>
    </citation>
    <scope>NUCLEOTIDE SEQUENCE [LARGE SCALE GENOMIC DNA]</scope>
    <source>
        <strain evidence="10">ATCC 17100 / ATH 3.1.1 / DSM 162 / LMG 4299</strain>
    </source>
</reference>
<dbReference type="GO" id="GO:0016740">
    <property type="term" value="F:transferase activity"/>
    <property type="evidence" value="ECO:0007669"/>
    <property type="project" value="UniProtKB-KW"/>
</dbReference>
<dbReference type="PANTHER" id="PTHR36699">
    <property type="entry name" value="LD-TRANSPEPTIDASE"/>
    <property type="match status" value="1"/>
</dbReference>
<evidence type="ECO:0000256" key="5">
    <source>
        <dbReference type="ARBA" id="ARBA00022984"/>
    </source>
</evidence>
<evidence type="ECO:0000256" key="7">
    <source>
        <dbReference type="PROSITE-ProRule" id="PRU01373"/>
    </source>
</evidence>
<name>E3I525_RHOVT</name>
<evidence type="ECO:0000313" key="9">
    <source>
        <dbReference type="EMBL" id="ADP69379.1"/>
    </source>
</evidence>
<feature type="domain" description="L,D-TPase catalytic" evidence="8">
    <location>
        <begin position="85"/>
        <end position="215"/>
    </location>
</feature>
<keyword evidence="4 7" id="KW-0133">Cell shape</keyword>
<dbReference type="CDD" id="cd16913">
    <property type="entry name" value="YkuD_like"/>
    <property type="match status" value="1"/>
</dbReference>
<dbReference type="PANTHER" id="PTHR36699:SF1">
    <property type="entry name" value="L,D-TRANSPEPTIDASE YAFK-RELATED"/>
    <property type="match status" value="1"/>
</dbReference>
<dbReference type="GO" id="GO:0008360">
    <property type="term" value="P:regulation of cell shape"/>
    <property type="evidence" value="ECO:0007669"/>
    <property type="project" value="UniProtKB-UniRule"/>
</dbReference>